<dbReference type="AlphaFoldDB" id="D8TYL5"/>
<evidence type="ECO:0000256" key="1">
    <source>
        <dbReference type="SAM" id="Coils"/>
    </source>
</evidence>
<protein>
    <recommendedName>
        <fullName evidence="5">Flagellar associated protein</fullName>
    </recommendedName>
</protein>
<dbReference type="PANTHER" id="PTHR23159:SF66">
    <property type="entry name" value="OS04G0158400 PROTEIN"/>
    <property type="match status" value="1"/>
</dbReference>
<dbReference type="eggNOG" id="ENOG502SDGD">
    <property type="taxonomic scope" value="Eukaryota"/>
</dbReference>
<name>D8TYL5_VOLCA</name>
<feature type="coiled-coil region" evidence="1">
    <location>
        <begin position="692"/>
        <end position="719"/>
    </location>
</feature>
<dbReference type="SUPFAM" id="SSF57997">
    <property type="entry name" value="Tropomyosin"/>
    <property type="match status" value="1"/>
</dbReference>
<proteinExistence type="predicted"/>
<keyword evidence="1" id="KW-0175">Coiled coil</keyword>
<feature type="coiled-coil region" evidence="1">
    <location>
        <begin position="255"/>
        <end position="317"/>
    </location>
</feature>
<dbReference type="Proteomes" id="UP000001058">
    <property type="component" value="Unassembled WGS sequence"/>
</dbReference>
<feature type="region of interest" description="Disordered" evidence="2">
    <location>
        <begin position="1"/>
        <end position="53"/>
    </location>
</feature>
<feature type="region of interest" description="Disordered" evidence="2">
    <location>
        <begin position="429"/>
        <end position="488"/>
    </location>
</feature>
<feature type="compositionally biased region" description="Polar residues" evidence="2">
    <location>
        <begin position="442"/>
        <end position="462"/>
    </location>
</feature>
<evidence type="ECO:0000313" key="4">
    <source>
        <dbReference type="Proteomes" id="UP000001058"/>
    </source>
</evidence>
<dbReference type="OrthoDB" id="547250at2759"/>
<evidence type="ECO:0000256" key="2">
    <source>
        <dbReference type="SAM" id="MobiDB-lite"/>
    </source>
</evidence>
<reference evidence="3 4" key="1">
    <citation type="journal article" date="2010" name="Science">
        <title>Genomic analysis of organismal complexity in the multicellular green alga Volvox carteri.</title>
        <authorList>
            <person name="Prochnik S.E."/>
            <person name="Umen J."/>
            <person name="Nedelcu A.M."/>
            <person name="Hallmann A."/>
            <person name="Miller S.M."/>
            <person name="Nishii I."/>
            <person name="Ferris P."/>
            <person name="Kuo A."/>
            <person name="Mitros T."/>
            <person name="Fritz-Laylin L.K."/>
            <person name="Hellsten U."/>
            <person name="Chapman J."/>
            <person name="Simakov O."/>
            <person name="Rensing S.A."/>
            <person name="Terry A."/>
            <person name="Pangilinan J."/>
            <person name="Kapitonov V."/>
            <person name="Jurka J."/>
            <person name="Salamov A."/>
            <person name="Shapiro H."/>
            <person name="Schmutz J."/>
            <person name="Grimwood J."/>
            <person name="Lindquist E."/>
            <person name="Lucas S."/>
            <person name="Grigoriev I.V."/>
            <person name="Schmitt R."/>
            <person name="Kirk D."/>
            <person name="Rokhsar D.S."/>
        </authorList>
    </citation>
    <scope>NUCLEOTIDE SEQUENCE [LARGE SCALE GENOMIC DNA]</scope>
    <source>
        <strain evidence="4">f. Nagariensis / Eve</strain>
    </source>
</reference>
<dbReference type="GeneID" id="9615690"/>
<gene>
    <name evidence="3" type="ORF">VOLCADRAFT_92103</name>
</gene>
<dbReference type="EMBL" id="GL378345">
    <property type="protein sequence ID" value="EFJ47417.1"/>
    <property type="molecule type" value="Genomic_DNA"/>
</dbReference>
<dbReference type="STRING" id="3068.D8TYL5"/>
<dbReference type="RefSeq" id="XP_002951606.1">
    <property type="nucleotide sequence ID" value="XM_002951560.1"/>
</dbReference>
<feature type="coiled-coil region" evidence="1">
    <location>
        <begin position="804"/>
        <end position="852"/>
    </location>
</feature>
<organism evidence="4">
    <name type="scientific">Volvox carteri f. nagariensis</name>
    <dbReference type="NCBI Taxonomy" id="3068"/>
    <lineage>
        <taxon>Eukaryota</taxon>
        <taxon>Viridiplantae</taxon>
        <taxon>Chlorophyta</taxon>
        <taxon>core chlorophytes</taxon>
        <taxon>Chlorophyceae</taxon>
        <taxon>CS clade</taxon>
        <taxon>Chlamydomonadales</taxon>
        <taxon>Volvocaceae</taxon>
        <taxon>Volvox</taxon>
    </lineage>
</organism>
<feature type="compositionally biased region" description="Basic residues" evidence="2">
    <location>
        <begin position="1"/>
        <end position="11"/>
    </location>
</feature>
<accession>D8TYL5</accession>
<dbReference type="PANTHER" id="PTHR23159">
    <property type="entry name" value="CENTROSOMAL PROTEIN 2"/>
    <property type="match status" value="1"/>
</dbReference>
<evidence type="ECO:0000313" key="3">
    <source>
        <dbReference type="EMBL" id="EFJ47417.1"/>
    </source>
</evidence>
<dbReference type="KEGG" id="vcn:VOLCADRAFT_92103"/>
<evidence type="ECO:0008006" key="5">
    <source>
        <dbReference type="Google" id="ProtNLM"/>
    </source>
</evidence>
<keyword evidence="4" id="KW-1185">Reference proteome</keyword>
<sequence>MTNLGPRRKGSARLEPLPYGNGRTSQTGLPGEPAVALPDGRSAPSAHLPPLNRPKDTAVEAFDSVMVDDVSPGVSPARRARKAALLTRSMVDGDHRTVLQASLALDQKEREMALIRENKREYGRILLELWVNQVLDNTGASSGGAAGGGHTALGGPQGLGDPLKVDASALKGLASYGLTRVELLGAGLSNEAIDRLYRCMYVYTVGFFDVMQDILSHNEFRTEILSNVWKGFLTIAESALQVAFRSDYLKLYQSQQVAMAELLFAKEQLAEAKQDSVNTEQAVAWLTNAHAEERAARQVLKGQVAELQTSLERERQAHQAAVTKYVAEVEERVRLQAQLVSATAKLSDAAVAQADLVMQRDHLTSELEAAEERATRILDHVRGVYDALTLEKALRPNTQLVNSLASLLQGAANTAAGIVPAISVATAAPPPPLSSSPADAAMQQQQPSAEASGVSVSSNPAQRGSKAGSLSLMPSAQSSTRASAATLPPAAEASAVSLRAATRKSLTGGSNDAGGAEGSDPAAAVAAAASSSAVDVMALPPVLPPLDAPARAEATVLYANLIGDLSRQLYGMWRDQTEATANTARALYDVRDTLRATKVKEHELQVDLDKTRATVAQLQTSLAEVGTELRTVQGNWRDTEEALTRLKRAKEAVDQQADELSRTLEITRTDLASTQVERNTLLAKAITMQHDLEVRDVRLERLERELAVARNSLAEVSRAMVVYAKAAAAQDAARGYCKRQFLDATKRAGDLQWSLFRMERQVRTLEGKIEHKSNEMAALAAASDSAKNAAEQVQNSLTAALLDIENKKAMIGSLDRALSAAKEECDKVKQELENAMRRAEDAEIQLESSSSNLATF</sequence>
<feature type="compositionally biased region" description="Low complexity" evidence="2">
    <location>
        <begin position="475"/>
        <end position="488"/>
    </location>
</feature>
<feature type="coiled-coil region" evidence="1">
    <location>
        <begin position="353"/>
        <end position="380"/>
    </location>
</feature>
<dbReference type="InParanoid" id="D8TYL5"/>